<feature type="compositionally biased region" description="Pro residues" evidence="1">
    <location>
        <begin position="39"/>
        <end position="53"/>
    </location>
</feature>
<accession>A0A6J4GZD8</accession>
<organism evidence="2">
    <name type="scientific">uncultured Blastococcus sp</name>
    <dbReference type="NCBI Taxonomy" id="217144"/>
    <lineage>
        <taxon>Bacteria</taxon>
        <taxon>Bacillati</taxon>
        <taxon>Actinomycetota</taxon>
        <taxon>Actinomycetes</taxon>
        <taxon>Geodermatophilales</taxon>
        <taxon>Geodermatophilaceae</taxon>
        <taxon>Blastococcus</taxon>
        <taxon>environmental samples</taxon>
    </lineage>
</organism>
<dbReference type="AlphaFoldDB" id="A0A6J4GZD8"/>
<dbReference type="PROSITE" id="PS51257">
    <property type="entry name" value="PROKAR_LIPOPROTEIN"/>
    <property type="match status" value="1"/>
</dbReference>
<protein>
    <submittedName>
        <fullName evidence="2">Uncharacterized protein</fullName>
    </submittedName>
</protein>
<gene>
    <name evidence="2" type="ORF">AVDCRST_MAG57-57</name>
</gene>
<evidence type="ECO:0000256" key="1">
    <source>
        <dbReference type="SAM" id="MobiDB-lite"/>
    </source>
</evidence>
<proteinExistence type="predicted"/>
<reference evidence="2" key="1">
    <citation type="submission" date="2020-02" db="EMBL/GenBank/DDBJ databases">
        <authorList>
            <person name="Meier V. D."/>
        </authorList>
    </citation>
    <scope>NUCLEOTIDE SEQUENCE</scope>
    <source>
        <strain evidence="2">AVDCRST_MAG57</strain>
    </source>
</reference>
<name>A0A6J4GZD8_9ACTN</name>
<sequence length="458" mass="47533">MDDGRATRPRSRRRLAIGGICVVLVIAAGSCLEAGAPAPDPLPSAESPPPGPRGEPVASSWLLDEPTRGSLASDRPFVEGVRELPWSSGPTELTPDGQELRGPPEPPPERRTVVFAGDVPGGRWAVVVGPVDYGSVPGLPSEVAAQPDVAAMVFTGPRGAAPEELRSTGGVNLVPADWRPALVDPTTGTLLVVPRPGDEVEVSERPEIAADGSGTRDYRKVEITDGVALVRLPTTGQSNWSATFRLLRQGRPQSELFPWPVTMPDGAVPDLSIGFPRGEPSPTGRAVAARTAEQVLAEVGLPSEDLQVAAQWVGSVPEWGAGEVAVVTVTLPSGAVVVSAQVHGPDQGEGSSISGICGRAVLPAGPPASRRLYALTCDVFDVQDGETRGTSLVVVAPRDVTLVRTYSGNRVFLGEHTAVDGVVVVPLARNTDSVEAVLPGGISLGRVDVLGYAEVLGD</sequence>
<dbReference type="EMBL" id="CADCTI010000006">
    <property type="protein sequence ID" value="CAA9210212.1"/>
    <property type="molecule type" value="Genomic_DNA"/>
</dbReference>
<feature type="region of interest" description="Disordered" evidence="1">
    <location>
        <begin position="39"/>
        <end position="109"/>
    </location>
</feature>
<evidence type="ECO:0000313" key="2">
    <source>
        <dbReference type="EMBL" id="CAA9210212.1"/>
    </source>
</evidence>